<comment type="caution">
    <text evidence="1">The sequence shown here is derived from an EMBL/GenBank/DDBJ whole genome shotgun (WGS) entry which is preliminary data.</text>
</comment>
<dbReference type="RefSeq" id="WP_196610639.1">
    <property type="nucleotide sequence ID" value="NZ_VRYY01000734.1"/>
</dbReference>
<gene>
    <name evidence="1" type="ORF">FVW20_17865</name>
</gene>
<sequence length="346" mass="40599">MKKQNADLGGYRLKLSAFFNNEYALRHIVTNPKYEEHLSLLPALKTDLQNTLGELYTEHSADAFVEYYTFMDKDNEDMDIYNQALLRRVMDHAHGDDFDKHWKFMDVYNEYISNKANEALISGLSKISLEHGVYATHADTFRNKEYSMLAISEKNITASIEPIFPKKEFFLNINWMPLWASIEETYNTPLADKSKALQHLCFFIDFEELDQHYDDVLNRIKSTLSMIAYEQNPQKHTNDDTITRHYFNTFFNTTKLKDVEAEISNRLFSLVLWDNINFKKMNKTEAFIETQKTIRSRRKTAICEKDSCLNLSKKCDYFSECYNLAQHTYDATDKSIKKGRLATSKE</sequence>
<keyword evidence="2" id="KW-1185">Reference proteome</keyword>
<accession>A0ABS0J8M2</accession>
<name>A0ABS0J8M2_9BACT</name>
<evidence type="ECO:0000313" key="1">
    <source>
        <dbReference type="EMBL" id="MBG3878815.1"/>
    </source>
</evidence>
<dbReference type="EMBL" id="VRYY01000734">
    <property type="protein sequence ID" value="MBG3878815.1"/>
    <property type="molecule type" value="Genomic_DNA"/>
</dbReference>
<evidence type="ECO:0000313" key="2">
    <source>
        <dbReference type="Proteomes" id="UP001194469"/>
    </source>
</evidence>
<proteinExistence type="predicted"/>
<organism evidence="1 2">
    <name type="scientific">Nitratidesulfovibrio oxamicus</name>
    <dbReference type="NCBI Taxonomy" id="32016"/>
    <lineage>
        <taxon>Bacteria</taxon>
        <taxon>Pseudomonadati</taxon>
        <taxon>Thermodesulfobacteriota</taxon>
        <taxon>Desulfovibrionia</taxon>
        <taxon>Desulfovibrionales</taxon>
        <taxon>Desulfovibrionaceae</taxon>
        <taxon>Nitratidesulfovibrio</taxon>
    </lineage>
</organism>
<reference evidence="1 2" key="1">
    <citation type="submission" date="2019-08" db="EMBL/GenBank/DDBJ databases">
        <authorList>
            <person name="Luo N."/>
        </authorList>
    </citation>
    <scope>NUCLEOTIDE SEQUENCE [LARGE SCALE GENOMIC DNA]</scope>
    <source>
        <strain evidence="1 2">NCIMB 9442</strain>
    </source>
</reference>
<protein>
    <submittedName>
        <fullName evidence="1">Uncharacterized protein</fullName>
    </submittedName>
</protein>
<dbReference type="Proteomes" id="UP001194469">
    <property type="component" value="Unassembled WGS sequence"/>
</dbReference>